<dbReference type="AlphaFoldDB" id="A0A4Y7S7K5"/>
<protein>
    <submittedName>
        <fullName evidence="1">Uncharacterized protein</fullName>
    </submittedName>
</protein>
<organism evidence="1 2">
    <name type="scientific">Coprinellus micaceus</name>
    <name type="common">Glistening ink-cap mushroom</name>
    <name type="synonym">Coprinus micaceus</name>
    <dbReference type="NCBI Taxonomy" id="71717"/>
    <lineage>
        <taxon>Eukaryota</taxon>
        <taxon>Fungi</taxon>
        <taxon>Dikarya</taxon>
        <taxon>Basidiomycota</taxon>
        <taxon>Agaricomycotina</taxon>
        <taxon>Agaricomycetes</taxon>
        <taxon>Agaricomycetidae</taxon>
        <taxon>Agaricales</taxon>
        <taxon>Agaricineae</taxon>
        <taxon>Psathyrellaceae</taxon>
        <taxon>Coprinellus</taxon>
    </lineage>
</organism>
<sequence>MAYPEPGSLEEEEELCIEEAHREGIEECPQKYERAGVTHLVHAWIQQGHPKGLLYPSRDMSRTSTGYLSVSNYYLETEATAREVGDRLEAAYPLYFKKYSQAFAAGVANVLDPGPYIGRALVWKMQVKVHQDGLDEGPAATFPCGYYSGGYLYIPQLGLKLSYRPGDLAIFMAGHLYHAVDEWAPTAVPSGAGVTPGRVSSVFFFPRHSFTKLEGRPRFWNMRTLTGSLFKSGSSTGV</sequence>
<comment type="caution">
    <text evidence="1">The sequence shown here is derived from an EMBL/GenBank/DDBJ whole genome shotgun (WGS) entry which is preliminary data.</text>
</comment>
<gene>
    <name evidence="1" type="ORF">FA13DRAFT_1650302</name>
</gene>
<name>A0A4Y7S7K5_COPMI</name>
<dbReference type="EMBL" id="QPFP01000310">
    <property type="protein sequence ID" value="TEB17147.1"/>
    <property type="molecule type" value="Genomic_DNA"/>
</dbReference>
<accession>A0A4Y7S7K5</accession>
<dbReference type="OrthoDB" id="2658103at2759"/>
<dbReference type="Proteomes" id="UP000298030">
    <property type="component" value="Unassembled WGS sequence"/>
</dbReference>
<dbReference type="Gene3D" id="3.60.130.30">
    <property type="match status" value="1"/>
</dbReference>
<evidence type="ECO:0000313" key="2">
    <source>
        <dbReference type="Proteomes" id="UP000298030"/>
    </source>
</evidence>
<evidence type="ECO:0000313" key="1">
    <source>
        <dbReference type="EMBL" id="TEB17147.1"/>
    </source>
</evidence>
<proteinExistence type="predicted"/>
<keyword evidence="2" id="KW-1185">Reference proteome</keyword>
<reference evidence="1 2" key="1">
    <citation type="journal article" date="2019" name="Nat. Ecol. Evol.">
        <title>Megaphylogeny resolves global patterns of mushroom evolution.</title>
        <authorList>
            <person name="Varga T."/>
            <person name="Krizsan K."/>
            <person name="Foldi C."/>
            <person name="Dima B."/>
            <person name="Sanchez-Garcia M."/>
            <person name="Sanchez-Ramirez S."/>
            <person name="Szollosi G.J."/>
            <person name="Szarkandi J.G."/>
            <person name="Papp V."/>
            <person name="Albert L."/>
            <person name="Andreopoulos W."/>
            <person name="Angelini C."/>
            <person name="Antonin V."/>
            <person name="Barry K.W."/>
            <person name="Bougher N.L."/>
            <person name="Buchanan P."/>
            <person name="Buyck B."/>
            <person name="Bense V."/>
            <person name="Catcheside P."/>
            <person name="Chovatia M."/>
            <person name="Cooper J."/>
            <person name="Damon W."/>
            <person name="Desjardin D."/>
            <person name="Finy P."/>
            <person name="Geml J."/>
            <person name="Haridas S."/>
            <person name="Hughes K."/>
            <person name="Justo A."/>
            <person name="Karasinski D."/>
            <person name="Kautmanova I."/>
            <person name="Kiss B."/>
            <person name="Kocsube S."/>
            <person name="Kotiranta H."/>
            <person name="LaButti K.M."/>
            <person name="Lechner B.E."/>
            <person name="Liimatainen K."/>
            <person name="Lipzen A."/>
            <person name="Lukacs Z."/>
            <person name="Mihaltcheva S."/>
            <person name="Morgado L.N."/>
            <person name="Niskanen T."/>
            <person name="Noordeloos M.E."/>
            <person name="Ohm R.A."/>
            <person name="Ortiz-Santana B."/>
            <person name="Ovrebo C."/>
            <person name="Racz N."/>
            <person name="Riley R."/>
            <person name="Savchenko A."/>
            <person name="Shiryaev A."/>
            <person name="Soop K."/>
            <person name="Spirin V."/>
            <person name="Szebenyi C."/>
            <person name="Tomsovsky M."/>
            <person name="Tulloss R.E."/>
            <person name="Uehling J."/>
            <person name="Grigoriev I.V."/>
            <person name="Vagvolgyi C."/>
            <person name="Papp T."/>
            <person name="Martin F.M."/>
            <person name="Miettinen O."/>
            <person name="Hibbett D.S."/>
            <person name="Nagy L.G."/>
        </authorList>
    </citation>
    <scope>NUCLEOTIDE SEQUENCE [LARGE SCALE GENOMIC DNA]</scope>
    <source>
        <strain evidence="1 2">FP101781</strain>
    </source>
</reference>